<dbReference type="Gene3D" id="3.30.450.20">
    <property type="entry name" value="PAS domain"/>
    <property type="match status" value="5"/>
</dbReference>
<dbReference type="EMBL" id="CP027792">
    <property type="protein sequence ID" value="AVP57815.1"/>
    <property type="molecule type" value="Genomic_DNA"/>
</dbReference>
<sequence>MNSHLLQAGISYVLLLGLLAALPQAWQARPPGWLRLAMGLAFGLTSLALTLYAMGTGAADGPRSVHPTLIASAAFLWGPLAGAVAAATALGGTLVGMPADWTSGLSVALGSAALGILWRLLLRRARVGPWTAVLGLAVTVPPVVSVWALPEFGRGLAGHDWLPGGLPWRYVMGVFLLSGGASLLRGRARMLLALAQREEELLGALRATGGGRWEWDVREQRLSYGGSLYRRFGLADSPDDDAPALAQMLARSRHCRRWSLERHHPEDLRRLAPYLARVLAGQEASVQAEYRIRDDQGRWRWVIARGRAVQHDASGRVLRLAGMDLDITEQREHREALKASETKYTTIYQTLPDAAGITRLEDGRYIDVNPAFERLIRLPSSSILGRTSLELGIWSGEEERQRVLQALATHGEVRGLPVTVHRTGEAVDGLMSARTAQVDGQECLVFVFHDLTQERHVRQELLAANRLLREAGWMARLGVWEEVPGKGLSYWSDVCFHIHGLEPGSPLPHNYVDTYVLPEWRAQVREQLRLCLHERSTWQTEMQIQHADGRQLWVRARGEPVVEGGRVVRIRGILQDIDEVRRATERLRASEERLARVFHLLPSPLGFSRRSDGTYLDVNPAWEQAVGYTREQTLGRSSIELGICTPEVRSAMMGATGGSELVGHEMEITIASGERRTILQSLSPIDLHGEECWLFVLHDITERKQTEQRVREREELLSLTIAAATLGLWDCDLAEGTISGDARWRELLGLPAQEPSAPLPWSLALAQADMLEVARELARHKAHPAVPFDVTLQGITTGQGRRWVRSLGKIVAWSDAGEPLRMVGMSIDVSSQRTQEQQLERMAHYDALTGLPNRVLLERRLQDGMRASRAGGTHLGVGYLDLDGFKPVNDRLGHATGDRLLVMVAQRLQQALRPGDCVARLGGDEFVVLLPALASGGECEERLRALMDSVAAPYPLDGERVVVTASIGYTLYPDDGADADALLRHADQAMYAAKQAGRNRYHAFDAAHERERQARQGACARLAQAIAAGELALYLQPKVDMRRGTTVGAEALVRWNHPEKGLLAPGQFLQLLDGHDALQQAFGQWVVDEALALIGRLAGRVGRPLPVSVNITPEHLHSPGFADWMLQRMARHPELPAHLLQLELTESAALYDIDHAARELARLRAVGVGIAFDDFGTGYSSLAYLRRLPVDHLKLDRSFVTGMLHDAGDRAIVQGVIGLSRSFGCEVIAEGVETVEQGRMLLAMGCTLAQGYCIARPMALDEFAAWARQWQAPAQWLDAATAP</sequence>
<evidence type="ECO:0000259" key="5">
    <source>
        <dbReference type="PROSITE" id="PS50887"/>
    </source>
</evidence>
<dbReference type="NCBIfam" id="TIGR00254">
    <property type="entry name" value="GGDEF"/>
    <property type="match status" value="1"/>
</dbReference>
<feature type="transmembrane region" description="Helical" evidence="1">
    <location>
        <begin position="129"/>
        <end position="148"/>
    </location>
</feature>
<feature type="transmembrane region" description="Helical" evidence="1">
    <location>
        <begin position="101"/>
        <end position="122"/>
    </location>
</feature>
<dbReference type="SUPFAM" id="SSF141868">
    <property type="entry name" value="EAL domain-like"/>
    <property type="match status" value="1"/>
</dbReference>
<dbReference type="CDD" id="cd01949">
    <property type="entry name" value="GGDEF"/>
    <property type="match status" value="1"/>
</dbReference>
<dbReference type="SMART" id="SM00086">
    <property type="entry name" value="PAC"/>
    <property type="match status" value="4"/>
</dbReference>
<dbReference type="CDD" id="cd01948">
    <property type="entry name" value="EAL"/>
    <property type="match status" value="1"/>
</dbReference>
<dbReference type="Pfam" id="PF00990">
    <property type="entry name" value="GGDEF"/>
    <property type="match status" value="1"/>
</dbReference>
<dbReference type="InterPro" id="IPR000700">
    <property type="entry name" value="PAS-assoc_C"/>
</dbReference>
<evidence type="ECO:0000313" key="6">
    <source>
        <dbReference type="EMBL" id="AVP57815.1"/>
    </source>
</evidence>
<dbReference type="Pfam" id="PF08447">
    <property type="entry name" value="PAS_3"/>
    <property type="match status" value="2"/>
</dbReference>
<feature type="domain" description="GGDEF" evidence="5">
    <location>
        <begin position="873"/>
        <end position="1006"/>
    </location>
</feature>
<dbReference type="GO" id="GO:0003824">
    <property type="term" value="F:catalytic activity"/>
    <property type="evidence" value="ECO:0007669"/>
    <property type="project" value="UniProtKB-ARBA"/>
</dbReference>
<dbReference type="KEGG" id="melm:C7H73_09215"/>
<evidence type="ECO:0000256" key="1">
    <source>
        <dbReference type="SAM" id="Phobius"/>
    </source>
</evidence>
<dbReference type="Proteomes" id="UP000241829">
    <property type="component" value="Chromosome"/>
</dbReference>
<feature type="domain" description="EAL" evidence="4">
    <location>
        <begin position="1015"/>
        <end position="1271"/>
    </location>
</feature>
<proteinExistence type="predicted"/>
<dbReference type="Gene3D" id="2.10.70.100">
    <property type="match status" value="1"/>
</dbReference>
<dbReference type="Pfam" id="PF00563">
    <property type="entry name" value="EAL"/>
    <property type="match status" value="1"/>
</dbReference>
<dbReference type="InterPro" id="IPR043128">
    <property type="entry name" value="Rev_trsase/Diguanyl_cyclase"/>
</dbReference>
<dbReference type="SMART" id="SM00267">
    <property type="entry name" value="GGDEF"/>
    <property type="match status" value="1"/>
</dbReference>
<feature type="domain" description="PAS" evidence="2">
    <location>
        <begin position="590"/>
        <end position="639"/>
    </location>
</feature>
<dbReference type="Gene3D" id="3.20.20.450">
    <property type="entry name" value="EAL domain"/>
    <property type="match status" value="1"/>
</dbReference>
<feature type="domain" description="PAC" evidence="3">
    <location>
        <begin position="538"/>
        <end position="589"/>
    </location>
</feature>
<dbReference type="SMART" id="SM00091">
    <property type="entry name" value="PAS"/>
    <property type="match status" value="3"/>
</dbReference>
<dbReference type="InterPro" id="IPR000160">
    <property type="entry name" value="GGDEF_dom"/>
</dbReference>
<dbReference type="InterPro" id="IPR035965">
    <property type="entry name" value="PAS-like_dom_sf"/>
</dbReference>
<evidence type="ECO:0000259" key="4">
    <source>
        <dbReference type="PROSITE" id="PS50883"/>
    </source>
</evidence>
<evidence type="ECO:0000313" key="7">
    <source>
        <dbReference type="Proteomes" id="UP000241829"/>
    </source>
</evidence>
<organism evidence="6 7">
    <name type="scientific">Pulveribacter suum</name>
    <dbReference type="NCBI Taxonomy" id="2116657"/>
    <lineage>
        <taxon>Bacteria</taxon>
        <taxon>Pseudomonadati</taxon>
        <taxon>Pseudomonadota</taxon>
        <taxon>Betaproteobacteria</taxon>
        <taxon>Burkholderiales</taxon>
        <taxon>Comamonadaceae</taxon>
        <taxon>Pulveribacter</taxon>
    </lineage>
</organism>
<dbReference type="InterPro" id="IPR013655">
    <property type="entry name" value="PAS_fold_3"/>
</dbReference>
<dbReference type="InterPro" id="IPR052155">
    <property type="entry name" value="Biofilm_reg_signaling"/>
</dbReference>
<feature type="transmembrane region" description="Helical" evidence="1">
    <location>
        <begin position="37"/>
        <end position="57"/>
    </location>
</feature>
<dbReference type="InterPro" id="IPR013656">
    <property type="entry name" value="PAS_4"/>
</dbReference>
<accession>A0A2P1NL83</accession>
<evidence type="ECO:0000259" key="2">
    <source>
        <dbReference type="PROSITE" id="PS50112"/>
    </source>
</evidence>
<dbReference type="PROSITE" id="PS50112">
    <property type="entry name" value="PAS"/>
    <property type="match status" value="1"/>
</dbReference>
<keyword evidence="1" id="KW-0472">Membrane</keyword>
<dbReference type="PANTHER" id="PTHR44757:SF2">
    <property type="entry name" value="BIOFILM ARCHITECTURE MAINTENANCE PROTEIN MBAA"/>
    <property type="match status" value="1"/>
</dbReference>
<dbReference type="OrthoDB" id="9813903at2"/>
<keyword evidence="1" id="KW-0812">Transmembrane</keyword>
<dbReference type="InterPro" id="IPR029787">
    <property type="entry name" value="Nucleotide_cyclase"/>
</dbReference>
<dbReference type="InterPro" id="IPR001633">
    <property type="entry name" value="EAL_dom"/>
</dbReference>
<dbReference type="NCBIfam" id="TIGR00229">
    <property type="entry name" value="sensory_box"/>
    <property type="match status" value="4"/>
</dbReference>
<dbReference type="SMART" id="SM00052">
    <property type="entry name" value="EAL"/>
    <property type="match status" value="1"/>
</dbReference>
<dbReference type="SUPFAM" id="SSF55785">
    <property type="entry name" value="PYP-like sensor domain (PAS domain)"/>
    <property type="match status" value="5"/>
</dbReference>
<name>A0A2P1NL83_9BURK</name>
<dbReference type="PROSITE" id="PS50113">
    <property type="entry name" value="PAC"/>
    <property type="match status" value="2"/>
</dbReference>
<dbReference type="PROSITE" id="PS50887">
    <property type="entry name" value="GGDEF"/>
    <property type="match status" value="1"/>
</dbReference>
<dbReference type="FunFam" id="3.30.70.270:FF:000001">
    <property type="entry name" value="Diguanylate cyclase domain protein"/>
    <property type="match status" value="1"/>
</dbReference>
<dbReference type="CDD" id="cd00130">
    <property type="entry name" value="PAS"/>
    <property type="match status" value="3"/>
</dbReference>
<gene>
    <name evidence="6" type="ORF">C7H73_09215</name>
</gene>
<dbReference type="Gene3D" id="3.30.70.270">
    <property type="match status" value="1"/>
</dbReference>
<reference evidence="7" key="1">
    <citation type="submission" date="2018-03" db="EMBL/GenBank/DDBJ databases">
        <title>Genome sequencing of Melaminivora sp. strain SC2-7.</title>
        <authorList>
            <person name="Kim S.-J."/>
            <person name="Heo J."/>
            <person name="Ahn J.-H."/>
            <person name="Kwon S.-W."/>
        </authorList>
    </citation>
    <scope>NUCLEOTIDE SEQUENCE [LARGE SCALE GENOMIC DNA]</scope>
    <source>
        <strain evidence="7">SC2-7</strain>
    </source>
</reference>
<evidence type="ECO:0000259" key="3">
    <source>
        <dbReference type="PROSITE" id="PS50113"/>
    </source>
</evidence>
<dbReference type="RefSeq" id="WP_106846368.1">
    <property type="nucleotide sequence ID" value="NZ_CP027792.1"/>
</dbReference>
<feature type="transmembrane region" description="Helical" evidence="1">
    <location>
        <begin position="69"/>
        <end position="95"/>
    </location>
</feature>
<feature type="domain" description="PAC" evidence="3">
    <location>
        <begin position="286"/>
        <end position="339"/>
    </location>
</feature>
<keyword evidence="1" id="KW-1133">Transmembrane helix</keyword>
<dbReference type="PROSITE" id="PS50883">
    <property type="entry name" value="EAL"/>
    <property type="match status" value="1"/>
</dbReference>
<dbReference type="Pfam" id="PF08448">
    <property type="entry name" value="PAS_4"/>
    <property type="match status" value="2"/>
</dbReference>
<dbReference type="InterPro" id="IPR035919">
    <property type="entry name" value="EAL_sf"/>
</dbReference>
<protein>
    <submittedName>
        <fullName evidence="6">GGDEF domain-containing protein</fullName>
    </submittedName>
</protein>
<keyword evidence="7" id="KW-1185">Reference proteome</keyword>
<dbReference type="InterPro" id="IPR001610">
    <property type="entry name" value="PAC"/>
</dbReference>
<dbReference type="PANTHER" id="PTHR44757">
    <property type="entry name" value="DIGUANYLATE CYCLASE DGCP"/>
    <property type="match status" value="1"/>
</dbReference>
<dbReference type="InterPro" id="IPR000014">
    <property type="entry name" value="PAS"/>
</dbReference>
<dbReference type="SUPFAM" id="SSF55073">
    <property type="entry name" value="Nucleotide cyclase"/>
    <property type="match status" value="1"/>
</dbReference>